<keyword evidence="2" id="KW-1185">Reference proteome</keyword>
<protein>
    <submittedName>
        <fullName evidence="1">Uncharacterized protein</fullName>
    </submittedName>
</protein>
<accession>A0A419T6Y4</accession>
<name>A0A419T6Y4_9FIRM</name>
<dbReference type="CDD" id="cd09911">
    <property type="entry name" value="Lin0431_like"/>
    <property type="match status" value="1"/>
</dbReference>
<dbReference type="Pfam" id="PF07009">
    <property type="entry name" value="NusG_II"/>
    <property type="match status" value="1"/>
</dbReference>
<dbReference type="EMBL" id="MCIB01000007">
    <property type="protein sequence ID" value="RKD33196.1"/>
    <property type="molecule type" value="Genomic_DNA"/>
</dbReference>
<evidence type="ECO:0000313" key="1">
    <source>
        <dbReference type="EMBL" id="RKD33196.1"/>
    </source>
</evidence>
<dbReference type="OrthoDB" id="47603at2"/>
<reference evidence="1 2" key="1">
    <citation type="submission" date="2016-08" db="EMBL/GenBank/DDBJ databases">
        <title>Novel Firmicutes and Novel Genomes.</title>
        <authorList>
            <person name="Poppleton D.I."/>
            <person name="Gribaldo S."/>
        </authorList>
    </citation>
    <scope>NUCLEOTIDE SEQUENCE [LARGE SCALE GENOMIC DNA]</scope>
    <source>
        <strain evidence="1 2">CTT3</strain>
    </source>
</reference>
<dbReference type="Proteomes" id="UP000284177">
    <property type="component" value="Unassembled WGS sequence"/>
</dbReference>
<dbReference type="InterPro" id="IPR038690">
    <property type="entry name" value="NusG_2_sf"/>
</dbReference>
<dbReference type="RefSeq" id="WP_120167993.1">
    <property type="nucleotide sequence ID" value="NZ_MCIB01000007.1"/>
</dbReference>
<proteinExistence type="predicted"/>
<dbReference type="AlphaFoldDB" id="A0A419T6Y4"/>
<sequence length="127" mass="14456">MTKWDKLLIVFVLVASLLGLYYVKGIASNNSTKYILIEVDGEQYKKISFGNNMIGETIEVKTEYGYNKLEIGDGRVRIIEADCPDKLDVKQGWISNPGQVIVCLPNRLVVEIITENNEDKELDYMSY</sequence>
<organism evidence="1 2">
    <name type="scientific">Thermohalobacter berrensis</name>
    <dbReference type="NCBI Taxonomy" id="99594"/>
    <lineage>
        <taxon>Bacteria</taxon>
        <taxon>Bacillati</taxon>
        <taxon>Bacillota</taxon>
        <taxon>Tissierellia</taxon>
        <taxon>Tissierellales</taxon>
        <taxon>Thermohalobacteraceae</taxon>
        <taxon>Thermohalobacter</taxon>
    </lineage>
</organism>
<dbReference type="Gene3D" id="2.60.320.10">
    <property type="entry name" value="N-utilization substance G protein NusG, insert domain"/>
    <property type="match status" value="1"/>
</dbReference>
<gene>
    <name evidence="1" type="ORF">BET03_09790</name>
</gene>
<evidence type="ECO:0000313" key="2">
    <source>
        <dbReference type="Proteomes" id="UP000284177"/>
    </source>
</evidence>
<comment type="caution">
    <text evidence="1">The sequence shown here is derived from an EMBL/GenBank/DDBJ whole genome shotgun (WGS) entry which is preliminary data.</text>
</comment>